<dbReference type="InterPro" id="IPR041373">
    <property type="entry name" value="RT_RNaseH"/>
</dbReference>
<feature type="domain" description="CCHC-type" evidence="15">
    <location>
        <begin position="1123"/>
        <end position="1139"/>
    </location>
</feature>
<evidence type="ECO:0000256" key="4">
    <source>
        <dbReference type="ARBA" id="ARBA00022695"/>
    </source>
</evidence>
<keyword evidence="13" id="KW-0175">Coiled coil</keyword>
<dbReference type="InterPro" id="IPR036875">
    <property type="entry name" value="Znf_CCHC_sf"/>
</dbReference>
<dbReference type="GO" id="GO:0003676">
    <property type="term" value="F:nucleic acid binding"/>
    <property type="evidence" value="ECO:0007669"/>
    <property type="project" value="InterPro"/>
</dbReference>
<keyword evidence="5" id="KW-0540">Nuclease</keyword>
<dbReference type="SUPFAM" id="SSF56672">
    <property type="entry name" value="DNA/RNA polymerases"/>
    <property type="match status" value="1"/>
</dbReference>
<feature type="domain" description="RNase H type-1" evidence="17">
    <location>
        <begin position="1989"/>
        <end position="2131"/>
    </location>
</feature>
<feature type="compositionally biased region" description="Polar residues" evidence="14">
    <location>
        <begin position="2242"/>
        <end position="2253"/>
    </location>
</feature>
<evidence type="ECO:0000256" key="2">
    <source>
        <dbReference type="ARBA" id="ARBA00022670"/>
    </source>
</evidence>
<dbReference type="Pfam" id="PF00078">
    <property type="entry name" value="RVT_1"/>
    <property type="match status" value="1"/>
</dbReference>
<organism evidence="18">
    <name type="scientific">Bougainvillea chlorotic vein banding virus</name>
    <dbReference type="NCBI Taxonomy" id="263892"/>
    <lineage>
        <taxon>Viruses</taxon>
        <taxon>Riboviria</taxon>
        <taxon>Pararnavirae</taxon>
        <taxon>Artverviricota</taxon>
        <taxon>Revtraviricetes</taxon>
        <taxon>Ortervirales</taxon>
        <taxon>Caulimoviridae</taxon>
        <taxon>Badnavirus</taxon>
        <taxon>Badnavirus venabougainvilleae</taxon>
    </lineage>
</organism>
<evidence type="ECO:0000259" key="16">
    <source>
        <dbReference type="PROSITE" id="PS50878"/>
    </source>
</evidence>
<feature type="region of interest" description="Disordered" evidence="14">
    <location>
        <begin position="468"/>
        <end position="494"/>
    </location>
</feature>
<evidence type="ECO:0000313" key="18">
    <source>
        <dbReference type="EMBL" id="QCT85336.1"/>
    </source>
</evidence>
<feature type="coiled-coil region" evidence="13">
    <location>
        <begin position="1381"/>
        <end position="1408"/>
    </location>
</feature>
<dbReference type="PROSITE" id="PS50878">
    <property type="entry name" value="RT_POL"/>
    <property type="match status" value="1"/>
</dbReference>
<evidence type="ECO:0000256" key="9">
    <source>
        <dbReference type="ARBA" id="ARBA00022842"/>
    </source>
</evidence>
<evidence type="ECO:0000256" key="12">
    <source>
        <dbReference type="PROSITE-ProRule" id="PRU00047"/>
    </source>
</evidence>
<feature type="domain" description="Reverse transcriptase" evidence="16">
    <location>
        <begin position="1708"/>
        <end position="1898"/>
    </location>
</feature>
<evidence type="ECO:0000256" key="10">
    <source>
        <dbReference type="ARBA" id="ARBA00022918"/>
    </source>
</evidence>
<dbReference type="PANTHER" id="PTHR33064">
    <property type="entry name" value="POL PROTEIN"/>
    <property type="match status" value="1"/>
</dbReference>
<dbReference type="GO" id="GO:0006508">
    <property type="term" value="P:proteolysis"/>
    <property type="evidence" value="ECO:0007669"/>
    <property type="project" value="UniProtKB-KW"/>
</dbReference>
<dbReference type="InterPro" id="IPR018061">
    <property type="entry name" value="Retropepsins"/>
</dbReference>
<keyword evidence="10" id="KW-0695">RNA-directed DNA polymerase</keyword>
<dbReference type="InterPro" id="IPR036397">
    <property type="entry name" value="RNaseH_sf"/>
</dbReference>
<dbReference type="Pfam" id="PF17917">
    <property type="entry name" value="RT_RNaseH"/>
    <property type="match status" value="1"/>
</dbReference>
<evidence type="ECO:0000256" key="8">
    <source>
        <dbReference type="ARBA" id="ARBA00022801"/>
    </source>
</evidence>
<keyword evidence="2" id="KW-0645">Protease</keyword>
<dbReference type="Gene3D" id="3.10.10.10">
    <property type="entry name" value="HIV Type 1 Reverse Transcriptase, subunit A, domain 1"/>
    <property type="match status" value="1"/>
</dbReference>
<keyword evidence="12" id="KW-0479">Metal-binding</keyword>
<dbReference type="GO" id="GO:0008270">
    <property type="term" value="F:zinc ion binding"/>
    <property type="evidence" value="ECO:0007669"/>
    <property type="project" value="UniProtKB-KW"/>
</dbReference>
<evidence type="ECO:0000256" key="13">
    <source>
        <dbReference type="SAM" id="Coils"/>
    </source>
</evidence>
<evidence type="ECO:0000259" key="17">
    <source>
        <dbReference type="PROSITE" id="PS50879"/>
    </source>
</evidence>
<dbReference type="Pfam" id="PF00077">
    <property type="entry name" value="RVP"/>
    <property type="match status" value="1"/>
</dbReference>
<evidence type="ECO:0000256" key="11">
    <source>
        <dbReference type="ARBA" id="ARBA00023172"/>
    </source>
</evidence>
<dbReference type="PROSITE" id="PS50158">
    <property type="entry name" value="ZF_CCHC"/>
    <property type="match status" value="1"/>
</dbReference>
<dbReference type="InterPro" id="IPR051320">
    <property type="entry name" value="Viral_Replic_Matur_Polypro"/>
</dbReference>
<evidence type="ECO:0000256" key="6">
    <source>
        <dbReference type="ARBA" id="ARBA00022750"/>
    </source>
</evidence>
<dbReference type="SUPFAM" id="SSF57756">
    <property type="entry name" value="Retrovirus zinc finger-like domains"/>
    <property type="match status" value="1"/>
</dbReference>
<dbReference type="PANTHER" id="PTHR33064:SF37">
    <property type="entry name" value="RIBONUCLEASE H"/>
    <property type="match status" value="1"/>
</dbReference>
<keyword evidence="8" id="KW-0378">Hydrolase</keyword>
<dbReference type="Gene3D" id="3.30.70.270">
    <property type="match status" value="2"/>
</dbReference>
<proteinExistence type="predicted"/>
<dbReference type="FunFam" id="3.10.10.10:FF:000007">
    <property type="entry name" value="Retrovirus-related Pol polyprotein from transposon 17.6-like Protein"/>
    <property type="match status" value="1"/>
</dbReference>
<dbReference type="Gene3D" id="3.30.420.10">
    <property type="entry name" value="Ribonuclease H-like superfamily/Ribonuclease H"/>
    <property type="match status" value="1"/>
</dbReference>
<name>A0A4P9D637_9VIRU</name>
<feature type="region of interest" description="Disordered" evidence="14">
    <location>
        <begin position="1"/>
        <end position="37"/>
    </location>
</feature>
<dbReference type="SMR" id="A0A4P9D637"/>
<feature type="region of interest" description="Disordered" evidence="14">
    <location>
        <begin position="1337"/>
        <end position="1359"/>
    </location>
</feature>
<reference evidence="18" key="1">
    <citation type="submission" date="2019-04" db="EMBL/GenBank/DDBJ databases">
        <title>First report of Bougainvillea chlorotic vein-banding virus infecting bougainvillea in Malaysia.</title>
        <authorList>
            <person name="Bunawan H."/>
            <person name="Yusop M.S.M."/>
            <person name="Akbar M.A."/>
        </authorList>
    </citation>
    <scope>NUCLEOTIDE SEQUENCE</scope>
    <source>
        <strain evidence="18">UKM</strain>
    </source>
</reference>
<dbReference type="SMART" id="SM00343">
    <property type="entry name" value="ZnF_C2HC"/>
    <property type="match status" value="1"/>
</dbReference>
<feature type="compositionally biased region" description="Low complexity" evidence="14">
    <location>
        <begin position="744"/>
        <end position="754"/>
    </location>
</feature>
<dbReference type="EMBL" id="MK816926">
    <property type="protein sequence ID" value="QCT85336.1"/>
    <property type="molecule type" value="Genomic_DNA"/>
</dbReference>
<keyword evidence="7" id="KW-0255">Endonuclease</keyword>
<protein>
    <recommendedName>
        <fullName evidence="1">RNA-directed DNA polymerase</fullName>
        <ecNumber evidence="1">2.7.7.49</ecNumber>
    </recommendedName>
</protein>
<keyword evidence="9" id="KW-0460">Magnesium</keyword>
<feature type="compositionally biased region" description="Low complexity" evidence="14">
    <location>
        <begin position="715"/>
        <end position="727"/>
    </location>
</feature>
<dbReference type="InterPro" id="IPR043502">
    <property type="entry name" value="DNA/RNA_pol_sf"/>
</dbReference>
<dbReference type="InterPro" id="IPR002156">
    <property type="entry name" value="RNaseH_domain"/>
</dbReference>
<accession>A0A4P9D637</accession>
<dbReference type="PROSITE" id="PS50879">
    <property type="entry name" value="RNASE_H_1"/>
    <property type="match status" value="1"/>
</dbReference>
<feature type="region of interest" description="Disordered" evidence="14">
    <location>
        <begin position="1415"/>
        <end position="1441"/>
    </location>
</feature>
<sequence>MSSSRTQTLEERTRPSLFYQPSAPPEEGEERPISYNDQIRDYRRMRRMGYETIRAIRQPLNRIFARRREALLSPEQVSRRLQRSGSRRPEAVPAEVLYTAGQDSAQTRVYESVAEESILVIGETQRDLLFMEPQSLQEIRRQNFRHIHIGMVIIKIRPLHTDARGTSALLVLRDTRFNDSREILGTMEVDFTNGAQLVYVAPNYMSTISDFYNHFQLAIQTRGYESWVGQNVEANIGLSRQVIGRLSNDNVDRYSYNTTAVTDLLASRGIRAIEGARSMPDRSHSWNLRPSSVQNQQSMVPTAYTARRHINGDTSIRFHDHVANLAQRPQNSEELDEEEAIFSRLPNDQHGSSHFTHTVMMAIQPSWEICQGIVPEDTFYTNGVFHGDMRNIDPYFNEYQVDTMPWIEETNEQLADQAEVIIEEMDRDQHFIVITDGSNYPPGYFDFPDSDTEEPDDYAEFLQDLAEAPSQDRSSLYGSEDRSPEVSTKLDPNDPNVDFKIHEYCCLSPTHQSCGFFQASTSTAHQSAEQSVVGTSNNQNIFPNTTEWLDDTPLEFPEERLSYSQWFSEDPQVLAQPPWSQHSAKVCHVLDLNTGTSCKPVKPLKTEEQLRYERFERGKPTQADRNAVKYGIEKYWGLLGEESGKFDYFVKYRTPPWATHSVCTINEDLPPAFNPDEWDDLPFEYTTDLHSSDEEKPVPDYLSMQTPKPKYYYGASSSSSSSESVASRYRPKKNEKVYKPKPKPIQTQKAQYQPKKPKPQKEQKVTKEWKPKFQVHKISQDISTECPNLDKFLKTFEPKKKEPTPPVEKIFSASSSYHVPEDNSMGDTAYTPAPNMITPYNPPGVDARRGRARGRPYVPPTFNLPLAGNETGLMLELSDPSMYNEILDQWESSTKNLLNGQQFDSNRSKVEYVENLLGSTAKKTFLQWKVAYPTDYQQLITVADDPQNITSMIRRIFTMEDPYTGSTLLQAVAYKDVERLQCDRIEHIVPFMMEYFKISAETGRLYVDNEMSEKFFRKLPPLYGEDIEKNYKQVHGDLPGVAPRIYFTYKYLQEMCKNAEKQRGLKNLNFCKDIRLPGQYARDSSKRYGMRKANTYKGKPHRTHARVIKNKEKSKKGVIRKCKCYICGEDGHFARECRSKMVNVQRAAIFNELELDDSLDVVSVDMGEPDSEHIVSMSDGVGPEATRKYLDSQFTLPWATEFIGVFHVTTDTLSMNENLGWRSKPKLSDDQLLCDHEGFKICAKPAEARIKCQECSIFTTPQARFLCDSCNLLLCAMCAQGYYGINIVEPVVPELQHHIERPKIDKGKKKVSWQEEIQDLERGMSEIPYERARQGLRILSSDEEQPNRPQRQAEKESDTIIKMASIMAEQTKEISYWRDKAVELKQALGDLQRDYAQLQKEVELLRWHNVVKNSQPKEADDSLETNEDSINDGQEDASGAEATNDMDEILSVHSQHSMKHFEFDALVNIERPGQLNKLYNFGCEIQCNGGSPFTARAILDTGASVCCICTSITPRNCLVETKEASFNGITSSSKCSQRLARGTFKIGDHMFQIPLVYAFQMNPRDDVKFIIGCNFIRSMKGGIKIEGNTITFYERSYSIQTCEESGEIAAKYAIPELELNENEYQCLSESIYLNIGTTSDGFKSRFTSTIEDLKAQGVIGDVPLQLWERNQVKCKLEVINPDITISDKPLKHVSIGLKQQFQNQLDPLLKMGLIRPSTSRHRTMAMIINSGTTVDPVTGEEKRGKERMVFNYKTLNDNTYRDPYSLPGINTIIQKVGRSKIYSKFDLKSGFHQVAMDPESIPWTAFLTPQGLFEWLVMPFGLKNAPAIFQRKMDNCFSRYSDFIAVYIDDILVFSESERDHEKHLRVMLQVCQENGLVLSPTKMKVAVKTIEFLGAILGNQCIQLQPHIIQKIVDFDEEHLQTKQGIRSWLGILNYARTYIPNIGTLLAPFYEKTSPHGDKRLKPSDRELVKKIKEMVQHLPPLELPPPDAYIILETDGSMEGWGGICKWKHKKNDPRSSERVCAYASGKFPVVKSSIDAEIHAAMFTLEKLKIYYLDKEEIILRTDCQAIISYYNKSNSNKPSRARWIAFTDYITNTGTNIKFEHIEGKLNVLADALSRITCYLCTAGSQGCLAPEEDDHMKVMETLLEEIDSLKDTSLQIELQESFLKKIYYLTPALECIDIPYIGGTMEMLSQPMLQQGDGYITPGMSCFEETSLKETSQPALSTFTSGKTEFGRPEKPSSSYVTTTRKK</sequence>
<dbReference type="GO" id="GO:0004190">
    <property type="term" value="F:aspartic-type endopeptidase activity"/>
    <property type="evidence" value="ECO:0007669"/>
    <property type="project" value="UniProtKB-KW"/>
</dbReference>
<feature type="compositionally biased region" description="Basic and acidic residues" evidence="14">
    <location>
        <begin position="759"/>
        <end position="769"/>
    </location>
</feature>
<dbReference type="GO" id="GO:0004523">
    <property type="term" value="F:RNA-DNA hybrid ribonuclease activity"/>
    <property type="evidence" value="ECO:0007669"/>
    <property type="project" value="InterPro"/>
</dbReference>
<evidence type="ECO:0000256" key="1">
    <source>
        <dbReference type="ARBA" id="ARBA00012493"/>
    </source>
</evidence>
<keyword evidence="4" id="KW-0548">Nucleotidyltransferase</keyword>
<dbReference type="InterPro" id="IPR001878">
    <property type="entry name" value="Znf_CCHC"/>
</dbReference>
<dbReference type="CDD" id="cd01647">
    <property type="entry name" value="RT_LTR"/>
    <property type="match status" value="1"/>
</dbReference>
<keyword evidence="12" id="KW-0863">Zinc-finger</keyword>
<dbReference type="Gene3D" id="2.40.70.10">
    <property type="entry name" value="Acid Proteases"/>
    <property type="match status" value="1"/>
</dbReference>
<feature type="region of interest" description="Disordered" evidence="14">
    <location>
        <begin position="712"/>
        <end position="769"/>
    </location>
</feature>
<keyword evidence="11" id="KW-0233">DNA recombination</keyword>
<dbReference type="EC" id="2.7.7.49" evidence="1"/>
<dbReference type="GO" id="GO:0006310">
    <property type="term" value="P:DNA recombination"/>
    <property type="evidence" value="ECO:0007669"/>
    <property type="project" value="UniProtKB-KW"/>
</dbReference>
<keyword evidence="12" id="KW-0862">Zinc</keyword>
<dbReference type="GO" id="GO:0003964">
    <property type="term" value="F:RNA-directed DNA polymerase activity"/>
    <property type="evidence" value="ECO:0007669"/>
    <property type="project" value="UniProtKB-KW"/>
</dbReference>
<evidence type="ECO:0000256" key="5">
    <source>
        <dbReference type="ARBA" id="ARBA00022722"/>
    </source>
</evidence>
<dbReference type="Pfam" id="PF22909">
    <property type="entry name" value="Caulimovir_coat_dom"/>
    <property type="match status" value="1"/>
</dbReference>
<evidence type="ECO:0000259" key="15">
    <source>
        <dbReference type="PROSITE" id="PS50158"/>
    </source>
</evidence>
<keyword evidence="3" id="KW-0808">Transferase</keyword>
<feature type="region of interest" description="Disordered" evidence="14">
    <location>
        <begin position="2228"/>
        <end position="2253"/>
    </location>
</feature>
<feature type="compositionally biased region" description="Acidic residues" evidence="14">
    <location>
        <begin position="1421"/>
        <end position="1435"/>
    </location>
</feature>
<evidence type="ECO:0000256" key="3">
    <source>
        <dbReference type="ARBA" id="ARBA00022679"/>
    </source>
</evidence>
<dbReference type="InterPro" id="IPR000477">
    <property type="entry name" value="RT_dom"/>
</dbReference>
<keyword evidence="6" id="KW-0064">Aspartyl protease</keyword>
<evidence type="ECO:0000256" key="7">
    <source>
        <dbReference type="ARBA" id="ARBA00022759"/>
    </source>
</evidence>
<dbReference type="InterPro" id="IPR043128">
    <property type="entry name" value="Rev_trsase/Diguanyl_cyclase"/>
</dbReference>
<evidence type="ECO:0000256" key="14">
    <source>
        <dbReference type="SAM" id="MobiDB-lite"/>
    </source>
</evidence>
<dbReference type="InterPro" id="IPR021109">
    <property type="entry name" value="Peptidase_aspartic_dom_sf"/>
</dbReference>
<dbReference type="Pfam" id="PF00098">
    <property type="entry name" value="zf-CCHC"/>
    <property type="match status" value="1"/>
</dbReference>